<dbReference type="AlphaFoldDB" id="A0A1H2N380"/>
<dbReference type="InterPro" id="IPR050263">
    <property type="entry name" value="Bact_Fimbrial_Adh_Pro"/>
</dbReference>
<dbReference type="Proteomes" id="UP000295254">
    <property type="component" value="Unassembled WGS sequence"/>
</dbReference>
<dbReference type="STRING" id="95300.SAMN05216558_1639"/>
<keyword evidence="3 5" id="KW-0732">Signal</keyword>
<name>A0A1H2N380_PSEVA</name>
<evidence type="ECO:0000256" key="5">
    <source>
        <dbReference type="SAM" id="SignalP"/>
    </source>
</evidence>
<feature type="signal peptide" evidence="5">
    <location>
        <begin position="1"/>
        <end position="26"/>
    </location>
</feature>
<dbReference type="GO" id="GO:0009289">
    <property type="term" value="C:pilus"/>
    <property type="evidence" value="ECO:0007669"/>
    <property type="project" value="UniProtKB-SubCell"/>
</dbReference>
<evidence type="ECO:0000313" key="7">
    <source>
        <dbReference type="Proteomes" id="UP000295254"/>
    </source>
</evidence>
<feature type="chain" id="PRO_5044371906" evidence="5">
    <location>
        <begin position="27"/>
        <end position="179"/>
    </location>
</feature>
<comment type="similarity">
    <text evidence="2">Belongs to the fimbrial protein family.</text>
</comment>
<dbReference type="SUPFAM" id="SSF49401">
    <property type="entry name" value="Bacterial adhesins"/>
    <property type="match status" value="1"/>
</dbReference>
<reference evidence="7" key="1">
    <citation type="journal article" date="2019" name="bioRxiv">
        <title>Bacterially produced spermidine induces plant systemic susceptibility to pathogens.</title>
        <authorList>
            <person name="Melnyk R.A."/>
            <person name="Beskrovnaya P.A."/>
            <person name="Liu Z."/>
            <person name="Song Y."/>
            <person name="Haney C.H."/>
        </authorList>
    </citation>
    <scope>NUCLEOTIDE SEQUENCE [LARGE SCALE GENOMIC DNA]</scope>
    <source>
        <strain evidence="7">Dha-51</strain>
    </source>
</reference>
<comment type="caution">
    <text evidence="6">The sequence shown here is derived from an EMBL/GenBank/DDBJ whole genome shotgun (WGS) entry which is preliminary data.</text>
</comment>
<dbReference type="InterPro" id="IPR008966">
    <property type="entry name" value="Adhesion_dom_sf"/>
</dbReference>
<dbReference type="RefSeq" id="WP_093218946.1">
    <property type="nucleotide sequence ID" value="NZ_LT629803.1"/>
</dbReference>
<dbReference type="PANTHER" id="PTHR33420">
    <property type="entry name" value="FIMBRIAL SUBUNIT ELFA-RELATED"/>
    <property type="match status" value="1"/>
</dbReference>
<dbReference type="InterPro" id="IPR036937">
    <property type="entry name" value="Adhesion_dom_fimbrial_sf"/>
</dbReference>
<sequence>MTKFAKISMAAAAVVGATLFATSAFAVDGTITITGKVEDASCNVTVAGNASGNNLPLPTVFKSALASDGATAGATGFQFNLSGCPVTGAVLAYFESTNVDPSTGFLKNNAAAPAQNVQVQILDATGRAIDLRDNTNNDGITLDASGTATLDYSAQYITTGGAAGGGDVETQLVYTMQYK</sequence>
<organism evidence="6 7">
    <name type="scientific">Pseudomonas vancouverensis</name>
    <dbReference type="NCBI Taxonomy" id="95300"/>
    <lineage>
        <taxon>Bacteria</taxon>
        <taxon>Pseudomonadati</taxon>
        <taxon>Pseudomonadota</taxon>
        <taxon>Gammaproteobacteria</taxon>
        <taxon>Pseudomonadales</taxon>
        <taxon>Pseudomonadaceae</taxon>
        <taxon>Pseudomonas</taxon>
    </lineage>
</organism>
<dbReference type="OrthoDB" id="6494728at2"/>
<evidence type="ECO:0000256" key="2">
    <source>
        <dbReference type="ARBA" id="ARBA00006671"/>
    </source>
</evidence>
<dbReference type="Gene3D" id="2.60.40.1090">
    <property type="entry name" value="Fimbrial-type adhesion domain"/>
    <property type="match status" value="1"/>
</dbReference>
<keyword evidence="7" id="KW-1185">Reference proteome</keyword>
<dbReference type="GO" id="GO:0043709">
    <property type="term" value="P:cell adhesion involved in single-species biofilm formation"/>
    <property type="evidence" value="ECO:0007669"/>
    <property type="project" value="TreeGrafter"/>
</dbReference>
<comment type="subcellular location">
    <subcellularLocation>
        <location evidence="1">Fimbrium</location>
    </subcellularLocation>
</comment>
<evidence type="ECO:0000256" key="1">
    <source>
        <dbReference type="ARBA" id="ARBA00004561"/>
    </source>
</evidence>
<dbReference type="InterPro" id="IPR039458">
    <property type="entry name" value="FimA-like"/>
</dbReference>
<keyword evidence="4" id="KW-0281">Fimbrium</keyword>
<protein>
    <submittedName>
        <fullName evidence="6">Type 1 fimbrial protein</fullName>
    </submittedName>
</protein>
<evidence type="ECO:0000313" key="6">
    <source>
        <dbReference type="EMBL" id="TDB65609.1"/>
    </source>
</evidence>
<evidence type="ECO:0000256" key="4">
    <source>
        <dbReference type="ARBA" id="ARBA00023263"/>
    </source>
</evidence>
<evidence type="ECO:0000256" key="3">
    <source>
        <dbReference type="ARBA" id="ARBA00022729"/>
    </source>
</evidence>
<gene>
    <name evidence="6" type="ORF">EIY72_08855</name>
</gene>
<dbReference type="Pfam" id="PF16970">
    <property type="entry name" value="FimA"/>
    <property type="match status" value="1"/>
</dbReference>
<accession>A0A1H2N380</accession>
<dbReference type="PANTHER" id="PTHR33420:SF3">
    <property type="entry name" value="FIMBRIAL SUBUNIT ELFA"/>
    <property type="match status" value="1"/>
</dbReference>
<proteinExistence type="inferred from homology"/>
<dbReference type="EMBL" id="RRZK01000008">
    <property type="protein sequence ID" value="TDB65609.1"/>
    <property type="molecule type" value="Genomic_DNA"/>
</dbReference>